<evidence type="ECO:0000313" key="10">
    <source>
        <dbReference type="EMBL" id="TWI86089.1"/>
    </source>
</evidence>
<evidence type="ECO:0000256" key="5">
    <source>
        <dbReference type="ARBA" id="ARBA00022795"/>
    </source>
</evidence>
<dbReference type="GO" id="GO:0005829">
    <property type="term" value="C:cytosol"/>
    <property type="evidence" value="ECO:0007669"/>
    <property type="project" value="TreeGrafter"/>
</dbReference>
<keyword evidence="5" id="KW-1005">Bacterial flagellum biogenesis</keyword>
<name>A0A562SXN6_9HYPH</name>
<accession>A0A562SXN6</accession>
<comment type="function">
    <text evidence="1">Needed for flagellar regrowth and assembly.</text>
</comment>
<evidence type="ECO:0000256" key="2">
    <source>
        <dbReference type="ARBA" id="ARBA00006602"/>
    </source>
</evidence>
<dbReference type="OrthoDB" id="7304298at2"/>
<protein>
    <recommendedName>
        <fullName evidence="3">Flagellar assembly protein FliH</fullName>
    </recommendedName>
</protein>
<comment type="caution">
    <text evidence="10">The sequence shown here is derived from an EMBL/GenBank/DDBJ whole genome shotgun (WGS) entry which is preliminary data.</text>
</comment>
<keyword evidence="11" id="KW-1185">Reference proteome</keyword>
<keyword evidence="10" id="KW-0282">Flagellum</keyword>
<dbReference type="AlphaFoldDB" id="A0A562SXN6"/>
<dbReference type="GO" id="GO:0044781">
    <property type="term" value="P:bacterial-type flagellum organization"/>
    <property type="evidence" value="ECO:0007669"/>
    <property type="project" value="UniProtKB-KW"/>
</dbReference>
<dbReference type="GO" id="GO:0015031">
    <property type="term" value="P:protein transport"/>
    <property type="evidence" value="ECO:0007669"/>
    <property type="project" value="UniProtKB-KW"/>
</dbReference>
<evidence type="ECO:0000256" key="1">
    <source>
        <dbReference type="ARBA" id="ARBA00003041"/>
    </source>
</evidence>
<evidence type="ECO:0000256" key="8">
    <source>
        <dbReference type="SAM" id="MobiDB-lite"/>
    </source>
</evidence>
<keyword evidence="10" id="KW-0966">Cell projection</keyword>
<keyword evidence="6" id="KW-0653">Protein transport</keyword>
<evidence type="ECO:0000313" key="11">
    <source>
        <dbReference type="Proteomes" id="UP000320593"/>
    </source>
</evidence>
<evidence type="ECO:0000256" key="4">
    <source>
        <dbReference type="ARBA" id="ARBA00022448"/>
    </source>
</evidence>
<dbReference type="InterPro" id="IPR051472">
    <property type="entry name" value="T3SS_Stator/FliH"/>
</dbReference>
<comment type="similarity">
    <text evidence="2">Belongs to the FliH family.</text>
</comment>
<evidence type="ECO:0000259" key="9">
    <source>
        <dbReference type="Pfam" id="PF02108"/>
    </source>
</evidence>
<keyword evidence="7" id="KW-1006">Bacterial flagellum protein export</keyword>
<feature type="domain" description="Flagellar assembly protein FliH/Type III secretion system HrpE" evidence="9">
    <location>
        <begin position="84"/>
        <end position="201"/>
    </location>
</feature>
<dbReference type="PANTHER" id="PTHR34982:SF1">
    <property type="entry name" value="FLAGELLAR ASSEMBLY PROTEIN FLIH"/>
    <property type="match status" value="1"/>
</dbReference>
<sequence length="248" mass="27325">MYSGGVRKLSAGSMTNKSKFLFDIDFSEPEEPEVVAPPEPEIPMMPVQEHQKALKAAKAQAFEEGRAKALKDLQSGQEKLLTDEVHRLVDAVSRVLDDLGEQQAAQEKDAIGLCFLIARRLCAHLIARQPLAETVALVSECLGPLRRAPHLVIRVPEKDVEALRSKVDPIVHEKGFEGRLVILGEPELARGDCHIEWADGGIRRDRKAIERDIDASVKSYFQAQAAAAKARRPQHTGESTAGQQGEEK</sequence>
<dbReference type="EMBL" id="VLLF01000006">
    <property type="protein sequence ID" value="TWI86089.1"/>
    <property type="molecule type" value="Genomic_DNA"/>
</dbReference>
<keyword evidence="10" id="KW-0969">Cilium</keyword>
<dbReference type="InterPro" id="IPR018035">
    <property type="entry name" value="Flagellar_FliH/T3SS_HrpE"/>
</dbReference>
<dbReference type="Proteomes" id="UP000320593">
    <property type="component" value="Unassembled WGS sequence"/>
</dbReference>
<keyword evidence="4" id="KW-0813">Transport</keyword>
<reference evidence="10 11" key="1">
    <citation type="submission" date="2019-07" db="EMBL/GenBank/DDBJ databases">
        <title>Genomic Encyclopedia of Archaeal and Bacterial Type Strains, Phase II (KMG-II): from individual species to whole genera.</title>
        <authorList>
            <person name="Goeker M."/>
        </authorList>
    </citation>
    <scope>NUCLEOTIDE SEQUENCE [LARGE SCALE GENOMIC DNA]</scope>
    <source>
        <strain evidence="10 11">ATCC BAA-252</strain>
    </source>
</reference>
<proteinExistence type="inferred from homology"/>
<feature type="compositionally biased region" description="Polar residues" evidence="8">
    <location>
        <begin position="236"/>
        <end position="248"/>
    </location>
</feature>
<gene>
    <name evidence="10" type="ORF">JM93_02797</name>
</gene>
<evidence type="ECO:0000256" key="7">
    <source>
        <dbReference type="ARBA" id="ARBA00023225"/>
    </source>
</evidence>
<evidence type="ECO:0000256" key="6">
    <source>
        <dbReference type="ARBA" id="ARBA00022927"/>
    </source>
</evidence>
<evidence type="ECO:0000256" key="3">
    <source>
        <dbReference type="ARBA" id="ARBA00016507"/>
    </source>
</evidence>
<dbReference type="Pfam" id="PF02108">
    <property type="entry name" value="FliH"/>
    <property type="match status" value="1"/>
</dbReference>
<feature type="region of interest" description="Disordered" evidence="8">
    <location>
        <begin position="226"/>
        <end position="248"/>
    </location>
</feature>
<dbReference type="PANTHER" id="PTHR34982">
    <property type="entry name" value="YOP PROTEINS TRANSLOCATION PROTEIN L"/>
    <property type="match status" value="1"/>
</dbReference>
<organism evidence="10 11">
    <name type="scientific">Roseibium hamelinense</name>
    <dbReference type="NCBI Taxonomy" id="150831"/>
    <lineage>
        <taxon>Bacteria</taxon>
        <taxon>Pseudomonadati</taxon>
        <taxon>Pseudomonadota</taxon>
        <taxon>Alphaproteobacteria</taxon>
        <taxon>Hyphomicrobiales</taxon>
        <taxon>Stappiaceae</taxon>
        <taxon>Roseibium</taxon>
    </lineage>
</organism>